<feature type="compositionally biased region" description="Basic and acidic residues" evidence="1">
    <location>
        <begin position="57"/>
        <end position="67"/>
    </location>
</feature>
<accession>A0A8U0RGI4</accession>
<feature type="compositionally biased region" description="Low complexity" evidence="1">
    <location>
        <begin position="148"/>
        <end position="157"/>
    </location>
</feature>
<gene>
    <name evidence="3" type="primary">LYSMD2</name>
</gene>
<evidence type="ECO:0000256" key="1">
    <source>
        <dbReference type="SAM" id="MobiDB-lite"/>
    </source>
</evidence>
<keyword evidence="2" id="KW-1185">Reference proteome</keyword>
<evidence type="ECO:0000313" key="2">
    <source>
        <dbReference type="Proteomes" id="UP000000715"/>
    </source>
</evidence>
<dbReference type="GeneID" id="101684437"/>
<sequence>MKNTDEVNRGFNDNTLWSYDFSILKRKRVRRGKAGRAGGGRPPCPACSSPSRPPARRPRETARRSPSEEEEEAAAHEAPPPWRASRPGGLRGTYGGFVARAVPAGRRPPGAPGLGPLAAAALALALGLRVRGGRAVAESGPHQDPLVRQHGQRAGAAGRRRHRAPCGAPGPRRRYAAGHRAQVRSHDGTD</sequence>
<feature type="compositionally biased region" description="Basic residues" evidence="1">
    <location>
        <begin position="171"/>
        <end position="183"/>
    </location>
</feature>
<proteinExistence type="predicted"/>
<reference evidence="3" key="1">
    <citation type="submission" date="2025-08" db="UniProtKB">
        <authorList>
            <consortium name="RefSeq"/>
        </authorList>
    </citation>
    <scope>IDENTIFICATION</scope>
    <source>
        <tissue evidence="3">Brain</tissue>
    </source>
</reference>
<dbReference type="AlphaFoldDB" id="A0A8U0RGI4"/>
<organism evidence="2 3">
    <name type="scientific">Mustela putorius furo</name>
    <name type="common">European domestic ferret</name>
    <name type="synonym">Mustela furo</name>
    <dbReference type="NCBI Taxonomy" id="9669"/>
    <lineage>
        <taxon>Eukaryota</taxon>
        <taxon>Metazoa</taxon>
        <taxon>Chordata</taxon>
        <taxon>Craniata</taxon>
        <taxon>Vertebrata</taxon>
        <taxon>Euteleostomi</taxon>
        <taxon>Mammalia</taxon>
        <taxon>Eutheria</taxon>
        <taxon>Laurasiatheria</taxon>
        <taxon>Carnivora</taxon>
        <taxon>Caniformia</taxon>
        <taxon>Musteloidea</taxon>
        <taxon>Mustelidae</taxon>
        <taxon>Mustelinae</taxon>
        <taxon>Mustela</taxon>
    </lineage>
</organism>
<dbReference type="Proteomes" id="UP000000715">
    <property type="component" value="Unplaced"/>
</dbReference>
<feature type="region of interest" description="Disordered" evidence="1">
    <location>
        <begin position="136"/>
        <end position="190"/>
    </location>
</feature>
<evidence type="ECO:0000313" key="3">
    <source>
        <dbReference type="RefSeq" id="XP_044923613.1"/>
    </source>
</evidence>
<feature type="region of interest" description="Disordered" evidence="1">
    <location>
        <begin position="29"/>
        <end position="95"/>
    </location>
</feature>
<name>A0A8U0RGI4_MUSPF</name>
<dbReference type="RefSeq" id="XP_044923613.1">
    <property type="nucleotide sequence ID" value="XM_045067678.1"/>
</dbReference>
<protein>
    <submittedName>
        <fullName evidence="3">LysM and putative peptidoglycan-binding domain-containing protein 2 isoform X2</fullName>
    </submittedName>
</protein>
<dbReference type="CTD" id="256586"/>